<accession>A0A1E3GST7</accession>
<evidence type="ECO:0000313" key="2">
    <source>
        <dbReference type="Proteomes" id="UP000094379"/>
    </source>
</evidence>
<gene>
    <name evidence="1" type="ORF">A9E74_01185</name>
</gene>
<comment type="caution">
    <text evidence="1">The sequence shown here is derived from an EMBL/GenBank/DDBJ whole genome shotgun (WGS) entry which is preliminary data.</text>
</comment>
<proteinExistence type="predicted"/>
<name>A0A1E3GST7_9GAMM</name>
<evidence type="ECO:0000313" key="1">
    <source>
        <dbReference type="EMBL" id="ODN67113.1"/>
    </source>
</evidence>
<dbReference type="Gene3D" id="3.40.50.1240">
    <property type="entry name" value="Phosphoglycerate mutase-like"/>
    <property type="match status" value="1"/>
</dbReference>
<protein>
    <recommendedName>
        <fullName evidence="3">Histidine phosphatase superfamily (Branch 1)</fullName>
    </recommendedName>
</protein>
<dbReference type="STRING" id="291169.A9E74_01185"/>
<reference evidence="1 2" key="1">
    <citation type="submission" date="2016-07" db="EMBL/GenBank/DDBJ databases">
        <title>Draft Genome Sequence of Methylophaga muralis Bur 1.</title>
        <authorList>
            <person name="Vasilenko O.V."/>
            <person name="Doronina N.V."/>
            <person name="Shmareva M.N."/>
            <person name="Tarlachkov S.V."/>
            <person name="Mustakhimov I."/>
            <person name="Trotsenko Y.A."/>
        </authorList>
    </citation>
    <scope>NUCLEOTIDE SEQUENCE [LARGE SCALE GENOMIC DNA]</scope>
    <source>
        <strain evidence="1 2">Bur 1</strain>
    </source>
</reference>
<dbReference type="InterPro" id="IPR013078">
    <property type="entry name" value="His_Pase_superF_clade-1"/>
</dbReference>
<evidence type="ECO:0008006" key="3">
    <source>
        <dbReference type="Google" id="ProtNLM"/>
    </source>
</evidence>
<organism evidence="1 2">
    <name type="scientific">Methylophaga muralis</name>
    <dbReference type="NCBI Taxonomy" id="291169"/>
    <lineage>
        <taxon>Bacteria</taxon>
        <taxon>Pseudomonadati</taxon>
        <taxon>Pseudomonadota</taxon>
        <taxon>Gammaproteobacteria</taxon>
        <taxon>Thiotrichales</taxon>
        <taxon>Piscirickettsiaceae</taxon>
        <taxon>Methylophaga</taxon>
    </lineage>
</organism>
<dbReference type="CDD" id="cd07040">
    <property type="entry name" value="HP"/>
    <property type="match status" value="1"/>
</dbReference>
<dbReference type="Proteomes" id="UP000094379">
    <property type="component" value="Unassembled WGS sequence"/>
</dbReference>
<keyword evidence="2" id="KW-1185">Reference proteome</keyword>
<dbReference type="PATRIC" id="fig|291169.3.peg.1189"/>
<sequence length="175" mass="19816">MFSTFQRLIFLMIFLPTQVIADQIIIFRHALAPGVGDPEGFELKNCQTQRNLSEQGRQQAIEMGNKLRQMGVKEAEVFSSEWCRCLETAELLGFGSPQKLQALNSFFHPINRGLKDQFLQDWQAHIVEYKTDKPRIYITHQVNISGLLDTFMSSGEGLIVGVNVTGDIEVISILQ</sequence>
<dbReference type="Pfam" id="PF00300">
    <property type="entry name" value="His_Phos_1"/>
    <property type="match status" value="1"/>
</dbReference>
<dbReference type="InterPro" id="IPR029033">
    <property type="entry name" value="His_PPase_superfam"/>
</dbReference>
<dbReference type="EMBL" id="MCRI01000009">
    <property type="protein sequence ID" value="ODN67113.1"/>
    <property type="molecule type" value="Genomic_DNA"/>
</dbReference>
<dbReference type="SUPFAM" id="SSF53254">
    <property type="entry name" value="Phosphoglycerate mutase-like"/>
    <property type="match status" value="1"/>
</dbReference>
<dbReference type="AlphaFoldDB" id="A0A1E3GST7"/>